<dbReference type="Pfam" id="PF09234">
    <property type="entry name" value="DUF1963"/>
    <property type="match status" value="1"/>
</dbReference>
<reference evidence="1 2" key="1">
    <citation type="submission" date="2018-02" db="EMBL/GenBank/DDBJ databases">
        <title>Genomic Encyclopedia of Archaeal and Bacterial Type Strains, Phase II (KMG-II): from individual species to whole genera.</title>
        <authorList>
            <person name="Goeker M."/>
        </authorList>
    </citation>
    <scope>NUCLEOTIDE SEQUENCE [LARGE SCALE GENOMIC DNA]</scope>
    <source>
        <strain evidence="1 2">DSM 21165</strain>
    </source>
</reference>
<dbReference type="PANTHER" id="PTHR36436">
    <property type="entry name" value="SLL5081 PROTEIN"/>
    <property type="match status" value="1"/>
</dbReference>
<dbReference type="PANTHER" id="PTHR36436:SF6">
    <property type="entry name" value="SLL5081 PROTEIN"/>
    <property type="match status" value="1"/>
</dbReference>
<protein>
    <submittedName>
        <fullName evidence="1">Uncharacterized protein YwqG</fullName>
    </submittedName>
</protein>
<evidence type="ECO:0000313" key="2">
    <source>
        <dbReference type="Proteomes" id="UP000251545"/>
    </source>
</evidence>
<name>A0A362X6T4_9FLAO</name>
<dbReference type="InterPro" id="IPR015315">
    <property type="entry name" value="DUF1963"/>
</dbReference>
<sequence length="302" mass="35285">MSFLFTLTNFGQRKYNAIKNSIFETEYNIEKSDLKEVINSLEPTIGIKTSKANEKSIPLGASKIGGIPDLPKHFNWPTYKNEPLSFCAQYNLSELNRFDLKNKLPKKGIIYIFIYLDPDWPRFLNKPDSFKVIYIENVSQVERTKFPVNYFTPSVFITAKIDYFQYFTLPDDTNFKIKKYQKKYKDFHLFYEDAYKFIDDICNQETDNFHQILGEDRSVQNSVVSDFAIKQLNIKTLEDYKSKETEIEIIKKNYEILLQLDCNDSNSNLSKFGGNSVIYFGIEPNNLKTKNFDGIIMAFQGT</sequence>
<dbReference type="EMBL" id="PVEO01000009">
    <property type="protein sequence ID" value="PQV46616.1"/>
    <property type="molecule type" value="Genomic_DNA"/>
</dbReference>
<dbReference type="SUPFAM" id="SSF103032">
    <property type="entry name" value="Hypothetical protein YwqG"/>
    <property type="match status" value="1"/>
</dbReference>
<evidence type="ECO:0000313" key="1">
    <source>
        <dbReference type="EMBL" id="PQV46616.1"/>
    </source>
</evidence>
<dbReference type="Gene3D" id="2.30.320.10">
    <property type="entry name" value="YwqG-like"/>
    <property type="match status" value="1"/>
</dbReference>
<accession>A0A362X6T4</accession>
<dbReference type="AlphaFoldDB" id="A0A362X6T4"/>
<organism evidence="1 2">
    <name type="scientific">Jejuia pallidilutea</name>
    <dbReference type="NCBI Taxonomy" id="504487"/>
    <lineage>
        <taxon>Bacteria</taxon>
        <taxon>Pseudomonadati</taxon>
        <taxon>Bacteroidota</taxon>
        <taxon>Flavobacteriia</taxon>
        <taxon>Flavobacteriales</taxon>
        <taxon>Flavobacteriaceae</taxon>
        <taxon>Jejuia</taxon>
    </lineage>
</organism>
<comment type="caution">
    <text evidence="1">The sequence shown here is derived from an EMBL/GenBank/DDBJ whole genome shotgun (WGS) entry which is preliminary data.</text>
</comment>
<dbReference type="InterPro" id="IPR035948">
    <property type="entry name" value="YwqG-like_sf"/>
</dbReference>
<gene>
    <name evidence="1" type="ORF">CLV33_109114</name>
</gene>
<proteinExistence type="predicted"/>
<dbReference type="Proteomes" id="UP000251545">
    <property type="component" value="Unassembled WGS sequence"/>
</dbReference>
<dbReference type="RefSeq" id="WP_170064026.1">
    <property type="nucleotide sequence ID" value="NZ_PVEO01000009.1"/>
</dbReference>